<evidence type="ECO:0008006" key="5">
    <source>
        <dbReference type="Google" id="ProtNLM"/>
    </source>
</evidence>
<feature type="region of interest" description="Disordered" evidence="1">
    <location>
        <begin position="37"/>
        <end position="56"/>
    </location>
</feature>
<name>A0ABV7PR71_9ACTN</name>
<comment type="caution">
    <text evidence="3">The sequence shown here is derived from an EMBL/GenBank/DDBJ whole genome shotgun (WGS) entry which is preliminary data.</text>
</comment>
<dbReference type="RefSeq" id="WP_387969194.1">
    <property type="nucleotide sequence ID" value="NZ_JBHRWO010000004.1"/>
</dbReference>
<protein>
    <recommendedName>
        <fullName evidence="5">PemK-like, MazF-like toxin of type II toxin-antitoxin system</fullName>
    </recommendedName>
</protein>
<proteinExistence type="predicted"/>
<evidence type="ECO:0000256" key="1">
    <source>
        <dbReference type="SAM" id="MobiDB-lite"/>
    </source>
</evidence>
<accession>A0ABV7PR71</accession>
<dbReference type="EMBL" id="JBHRWO010000004">
    <property type="protein sequence ID" value="MFC3491031.1"/>
    <property type="molecule type" value="Genomic_DNA"/>
</dbReference>
<evidence type="ECO:0000313" key="3">
    <source>
        <dbReference type="EMBL" id="MFC3491031.1"/>
    </source>
</evidence>
<evidence type="ECO:0000313" key="4">
    <source>
        <dbReference type="Proteomes" id="UP001595712"/>
    </source>
</evidence>
<reference evidence="4" key="1">
    <citation type="journal article" date="2019" name="Int. J. Syst. Evol. Microbiol.">
        <title>The Global Catalogue of Microorganisms (GCM) 10K type strain sequencing project: providing services to taxonomists for standard genome sequencing and annotation.</title>
        <authorList>
            <consortium name="The Broad Institute Genomics Platform"/>
            <consortium name="The Broad Institute Genome Sequencing Center for Infectious Disease"/>
            <person name="Wu L."/>
            <person name="Ma J."/>
        </authorList>
    </citation>
    <scope>NUCLEOTIDE SEQUENCE [LARGE SCALE GENOMIC DNA]</scope>
    <source>
        <strain evidence="4">CGMCC 4.7396</strain>
    </source>
</reference>
<dbReference type="Proteomes" id="UP001595712">
    <property type="component" value="Unassembled WGS sequence"/>
</dbReference>
<gene>
    <name evidence="3" type="ORF">ACFO8M_00830</name>
</gene>
<keyword evidence="2" id="KW-0472">Membrane</keyword>
<keyword evidence="2" id="KW-1133">Transmembrane helix</keyword>
<organism evidence="3 4">
    <name type="scientific">Glycomyces rhizosphaerae</name>
    <dbReference type="NCBI Taxonomy" id="2054422"/>
    <lineage>
        <taxon>Bacteria</taxon>
        <taxon>Bacillati</taxon>
        <taxon>Actinomycetota</taxon>
        <taxon>Actinomycetes</taxon>
        <taxon>Glycomycetales</taxon>
        <taxon>Glycomycetaceae</taxon>
        <taxon>Glycomyces</taxon>
    </lineage>
</organism>
<evidence type="ECO:0000256" key="2">
    <source>
        <dbReference type="SAM" id="Phobius"/>
    </source>
</evidence>
<keyword evidence="4" id="KW-1185">Reference proteome</keyword>
<feature type="transmembrane region" description="Helical" evidence="2">
    <location>
        <begin position="6"/>
        <end position="27"/>
    </location>
</feature>
<sequence length="161" mass="18126">MISVDPATLWLLLILLVAGLVALVVYLRRRSATGLAPSRPRLDATPPPGGPQIGERWKADVPFEDEPRRSKQRPCLVIGYSGKGYWVLKCTTQEPREAEWRVATPAASWNPPADRDGWVDLVPHHLPKARFAHSFGRIANPTLYRKITGRLRWERAVDFIG</sequence>
<keyword evidence="2" id="KW-0812">Transmembrane</keyword>